<protein>
    <submittedName>
        <fullName evidence="2">Unannotated protein</fullName>
    </submittedName>
</protein>
<feature type="compositionally biased region" description="Low complexity" evidence="1">
    <location>
        <begin position="199"/>
        <end position="226"/>
    </location>
</feature>
<accession>A0A6J6KW59</accession>
<evidence type="ECO:0000313" key="2">
    <source>
        <dbReference type="EMBL" id="CAB4652713.1"/>
    </source>
</evidence>
<feature type="region of interest" description="Disordered" evidence="1">
    <location>
        <begin position="331"/>
        <end position="369"/>
    </location>
</feature>
<feature type="region of interest" description="Disordered" evidence="1">
    <location>
        <begin position="192"/>
        <end position="239"/>
    </location>
</feature>
<sequence>MIAGGGRVEVDPPLEEQAQLKVVGAALGTAQMVRALETLGQAIIDMRGSEAADPRLVLEVALVRLARRDTGTPLQALSDRLERLERTVGEGRSISAAPSGDEGREKAATPRAAAPQAPPVPKTAQVTEAPSRPQAPQPESASAPRPSAPSAPSSPKPAGAPEPEEPTFSPASPRPGLGALRASVRAITDAPADESGLTASKQSGGSQSGGSQSAGSESAGSAASESPAPPPAPRQAAGAAFESSIEEVIEAWAGVLETLERKVQIQVQAANPISVTDGVVTFAVPRDSIDSVRPKFQQEAPAIRDGFLAALGEIPRFLLVPIEPVVEISEPVEERPKRKRPETVAEPVEPERELEDGVHPDDIIDTPINSELDSVTRIESFFSGTVVEEHEKP</sequence>
<feature type="compositionally biased region" description="Low complexity" evidence="1">
    <location>
        <begin position="122"/>
        <end position="145"/>
    </location>
</feature>
<evidence type="ECO:0000256" key="1">
    <source>
        <dbReference type="SAM" id="MobiDB-lite"/>
    </source>
</evidence>
<proteinExistence type="predicted"/>
<feature type="region of interest" description="Disordered" evidence="1">
    <location>
        <begin position="88"/>
        <end position="177"/>
    </location>
</feature>
<reference evidence="2" key="1">
    <citation type="submission" date="2020-05" db="EMBL/GenBank/DDBJ databases">
        <authorList>
            <person name="Chiriac C."/>
            <person name="Salcher M."/>
            <person name="Ghai R."/>
            <person name="Kavagutti S V."/>
        </authorList>
    </citation>
    <scope>NUCLEOTIDE SEQUENCE</scope>
</reference>
<dbReference type="EMBL" id="CAEZWM010000043">
    <property type="protein sequence ID" value="CAB4652713.1"/>
    <property type="molecule type" value="Genomic_DNA"/>
</dbReference>
<feature type="compositionally biased region" description="Pro residues" evidence="1">
    <location>
        <begin position="146"/>
        <end position="160"/>
    </location>
</feature>
<feature type="compositionally biased region" description="Basic and acidic residues" evidence="1">
    <location>
        <begin position="349"/>
        <end position="362"/>
    </location>
</feature>
<organism evidence="2">
    <name type="scientific">freshwater metagenome</name>
    <dbReference type="NCBI Taxonomy" id="449393"/>
    <lineage>
        <taxon>unclassified sequences</taxon>
        <taxon>metagenomes</taxon>
        <taxon>ecological metagenomes</taxon>
    </lineage>
</organism>
<gene>
    <name evidence="2" type="ORF">UFOPK2242_00502</name>
</gene>
<dbReference type="AlphaFoldDB" id="A0A6J6KW59"/>
<name>A0A6J6KW59_9ZZZZ</name>